<dbReference type="NCBIfam" id="NF010584">
    <property type="entry name" value="PRK13977.1"/>
    <property type="match status" value="1"/>
</dbReference>
<dbReference type="InterPro" id="IPR036188">
    <property type="entry name" value="FAD/NAD-bd_sf"/>
</dbReference>
<protein>
    <submittedName>
        <fullName evidence="1">Oleate hydratase</fullName>
        <ecNumber evidence="1">4.2.1.53</ecNumber>
    </submittedName>
</protein>
<proteinExistence type="predicted"/>
<dbReference type="PANTHER" id="PTHR37417">
    <property type="entry name" value="67 KDA MYOSIN-CROSS-REACTIVE ANTIGEN FAMILY PROTEIN (AFU_ORTHOLOGUE AFUA_5G09970)"/>
    <property type="match status" value="1"/>
</dbReference>
<dbReference type="RefSeq" id="WP_387720771.1">
    <property type="nucleotide sequence ID" value="NZ_JBIAPI010000006.1"/>
</dbReference>
<dbReference type="EMBL" id="JBIAPI010000006">
    <property type="protein sequence ID" value="MFF3225929.1"/>
    <property type="molecule type" value="Genomic_DNA"/>
</dbReference>
<sequence length="589" mass="66968">MYYSSGNYEAFARPRKPEGVQDKTAWFVGAGLASMSGAAFLIRDGQMPGDKITVFERLKLPGGALDGIKEPKKGFVIRGGREMENHFECLWDLFRSVPSMEIDGASVLDEFYWLNKDDPNSSLQRATEKRGQDAHTDGLFTLSNKAQKDMIKVFLAAPEEMENKRIDEVFGKDFLQSNFWLYWRTMFAFEEWHSALEMKLYLHRFIHHIGGLPDFSALKFTKYNQYESLVLPLYRWLLDQGVTFRFDTEITDIDFHLTRERKQATKIHWVSEGTEGSVELGENDLLFTTIGSLTENSNDGDHHTPAKLLDGPAPAWDLWRRVAAKDPSFGHPEVFGGHIPETKWESATVTTLDERIPGYIQKICKRDPFSGKVVTGGIVTVKDSTWLMSWTVNRQPHFKQQPKDQIVVWIYSLFVDVPGDYVKKPMSECTGEEITQEWLYHMGVPEAEIGEMAANSAKCVPVMMPYVTAFFMPRQAGDRPDVVPQGSVNFAFIGQFAESTRDCIFTTEYSVRTAMEASYQLLGIERGVPEVYNSTYDVRKLLAATSRLRDGDELHIPGPDMLRKKLMKKLESTEIGVMLEEYGLVAGKK</sequence>
<dbReference type="Pfam" id="PF06100">
    <property type="entry name" value="MCRA"/>
    <property type="match status" value="1"/>
</dbReference>
<accession>A0ABW6QXC9</accession>
<dbReference type="InterPro" id="IPR010354">
    <property type="entry name" value="Oleate_hydratase"/>
</dbReference>
<evidence type="ECO:0000313" key="1">
    <source>
        <dbReference type="EMBL" id="MFF3225929.1"/>
    </source>
</evidence>
<comment type="caution">
    <text evidence="1">The sequence shown here is derived from an EMBL/GenBank/DDBJ whole genome shotgun (WGS) entry which is preliminary data.</text>
</comment>
<dbReference type="EC" id="4.2.1.53" evidence="1"/>
<gene>
    <name evidence="1" type="ORF">ACFYV7_24240</name>
</gene>
<dbReference type="PANTHER" id="PTHR37417:SF3">
    <property type="entry name" value="MYOSIN-CROSSREACTIVE PROTEIN"/>
    <property type="match status" value="1"/>
</dbReference>
<keyword evidence="1" id="KW-0456">Lyase</keyword>
<keyword evidence="2" id="KW-1185">Reference proteome</keyword>
<reference evidence="1 2" key="1">
    <citation type="submission" date="2024-10" db="EMBL/GenBank/DDBJ databases">
        <title>The Natural Products Discovery Center: Release of the First 8490 Sequenced Strains for Exploring Actinobacteria Biosynthetic Diversity.</title>
        <authorList>
            <person name="Kalkreuter E."/>
            <person name="Kautsar S.A."/>
            <person name="Yang D."/>
            <person name="Bader C.D."/>
            <person name="Teijaro C.N."/>
            <person name="Fluegel L."/>
            <person name="Davis C.M."/>
            <person name="Simpson J.R."/>
            <person name="Lauterbach L."/>
            <person name="Steele A.D."/>
            <person name="Gui C."/>
            <person name="Meng S."/>
            <person name="Li G."/>
            <person name="Viehrig K."/>
            <person name="Ye F."/>
            <person name="Su P."/>
            <person name="Kiefer A.F."/>
            <person name="Nichols A."/>
            <person name="Cepeda A.J."/>
            <person name="Yan W."/>
            <person name="Fan B."/>
            <person name="Jiang Y."/>
            <person name="Adhikari A."/>
            <person name="Zheng C.-J."/>
            <person name="Schuster L."/>
            <person name="Cowan T.M."/>
            <person name="Smanski M.J."/>
            <person name="Chevrette M.G."/>
            <person name="De Carvalho L.P.S."/>
            <person name="Shen B."/>
        </authorList>
    </citation>
    <scope>NUCLEOTIDE SEQUENCE [LARGE SCALE GENOMIC DNA]</scope>
    <source>
        <strain evidence="1 2">NPDC003040</strain>
    </source>
</reference>
<dbReference type="SUPFAM" id="SSF51905">
    <property type="entry name" value="FAD/NAD(P)-binding domain"/>
    <property type="match status" value="1"/>
</dbReference>
<name>A0ABW6QXC9_9NOCA</name>
<dbReference type="Proteomes" id="UP001601948">
    <property type="component" value="Unassembled WGS sequence"/>
</dbReference>
<evidence type="ECO:0000313" key="2">
    <source>
        <dbReference type="Proteomes" id="UP001601948"/>
    </source>
</evidence>
<dbReference type="Gene3D" id="3.50.50.60">
    <property type="entry name" value="FAD/NAD(P)-binding domain"/>
    <property type="match status" value="2"/>
</dbReference>
<organism evidence="1 2">
    <name type="scientific">Nocardia suismassiliense</name>
    <dbReference type="NCBI Taxonomy" id="2077092"/>
    <lineage>
        <taxon>Bacteria</taxon>
        <taxon>Bacillati</taxon>
        <taxon>Actinomycetota</taxon>
        <taxon>Actinomycetes</taxon>
        <taxon>Mycobacteriales</taxon>
        <taxon>Nocardiaceae</taxon>
        <taxon>Nocardia</taxon>
    </lineage>
</organism>
<dbReference type="GO" id="GO:0050151">
    <property type="term" value="F:oleate hydratase activity"/>
    <property type="evidence" value="ECO:0007669"/>
    <property type="project" value="UniProtKB-EC"/>
</dbReference>
<dbReference type="Gene3D" id="3.30.9.80">
    <property type="match status" value="1"/>
</dbReference>